<dbReference type="Pfam" id="PF10536">
    <property type="entry name" value="PMD"/>
    <property type="match status" value="1"/>
</dbReference>
<organism evidence="3 4">
    <name type="scientific">Cajanus cajan</name>
    <name type="common">Pigeon pea</name>
    <name type="synonym">Cajanus indicus</name>
    <dbReference type="NCBI Taxonomy" id="3821"/>
    <lineage>
        <taxon>Eukaryota</taxon>
        <taxon>Viridiplantae</taxon>
        <taxon>Streptophyta</taxon>
        <taxon>Embryophyta</taxon>
        <taxon>Tracheophyta</taxon>
        <taxon>Spermatophyta</taxon>
        <taxon>Magnoliopsida</taxon>
        <taxon>eudicotyledons</taxon>
        <taxon>Gunneridae</taxon>
        <taxon>Pentapetalae</taxon>
        <taxon>rosids</taxon>
        <taxon>fabids</taxon>
        <taxon>Fabales</taxon>
        <taxon>Fabaceae</taxon>
        <taxon>Papilionoideae</taxon>
        <taxon>50 kb inversion clade</taxon>
        <taxon>NPAAA clade</taxon>
        <taxon>indigoferoid/millettioid clade</taxon>
        <taxon>Phaseoleae</taxon>
        <taxon>Cajanus</taxon>
    </lineage>
</organism>
<dbReference type="STRING" id="3821.A0A151S0N2"/>
<dbReference type="Gramene" id="C.cajan_30927.t">
    <property type="protein sequence ID" value="C.cajan_30927.t"/>
    <property type="gene ID" value="C.cajan_30927"/>
</dbReference>
<keyword evidence="1" id="KW-0175">Coiled coil</keyword>
<dbReference type="OMA" id="DDQVIWK"/>
<sequence>MRKSTRLSAIGLAQAPEPVKPFSTRFSLRAYAKRVQQLTPEQRSAISRTGFGNLLSVPNHTLNKVFLTELMDAWSCDRRAFALRSGGEIGMTPLDVALILGLPVAGNPVNLSEDEPLSDLEELYGATKAKRKVAMAFLENRLELIGDVASDDFVRSFLLYTIGTFLSSNDGKVDSRFLRFLEDLGEVSGFAWGGVVVDDLCYWLDKRKEHNVQYVGGCLIFLQTWSYEHFDVAARPQLQDHDLTFPRVCRWDSSKSNQRQRGTPWFKDLDDDQVIWKLEPTSEELQIEVIKEALGLLGDNKELQSVESSLTSTPSSLFILSVDLEFVHDEDSRLQLSINNEVHRVDNDGLENQVVEDTPERSSFCDEEFREQVNPKNLIVLDTTPNLTICGRERSSFCDEEFREQVNPKNLIVLDTTPNLTICGRERSSFCDEEFREQVNPKNLIVLDTPPNLTICGRVSRVQEMNLENPVVVVEETPTVNGIADEVGGDQEFTSEKLMEDTLPKSSFSEDDLRKENGMLEEENSELKMKIGQVMEENELLRRQVLSNTQFEEQNAELKKELDLLREEIRNLRLSTDSYAEFADRVHRNILDLGLETIKLMPAKQNYLFFFFVVYYVADCKCISPNIRC</sequence>
<name>A0A151S0N2_CAJCA</name>
<evidence type="ECO:0000256" key="1">
    <source>
        <dbReference type="SAM" id="Coils"/>
    </source>
</evidence>
<dbReference type="EMBL" id="KQ483501">
    <property type="protein sequence ID" value="KYP48381.1"/>
    <property type="molecule type" value="Genomic_DNA"/>
</dbReference>
<evidence type="ECO:0000313" key="4">
    <source>
        <dbReference type="Proteomes" id="UP000075243"/>
    </source>
</evidence>
<dbReference type="PANTHER" id="PTHR34835:SF14">
    <property type="entry name" value="SERINE_THREONINE-PROTEIN PHOSPHATASE 7 LONG FORM HOMOLOG ISOFORM X1"/>
    <property type="match status" value="1"/>
</dbReference>
<reference evidence="3" key="1">
    <citation type="journal article" date="2012" name="Nat. Biotechnol.">
        <title>Draft genome sequence of pigeonpea (Cajanus cajan), an orphan legume crop of resource-poor farmers.</title>
        <authorList>
            <person name="Varshney R.K."/>
            <person name="Chen W."/>
            <person name="Li Y."/>
            <person name="Bharti A.K."/>
            <person name="Saxena R.K."/>
            <person name="Schlueter J.A."/>
            <person name="Donoghue M.T."/>
            <person name="Azam S."/>
            <person name="Fan G."/>
            <person name="Whaley A.M."/>
            <person name="Farmer A.D."/>
            <person name="Sheridan J."/>
            <person name="Iwata A."/>
            <person name="Tuteja R."/>
            <person name="Penmetsa R.V."/>
            <person name="Wu W."/>
            <person name="Upadhyaya H.D."/>
            <person name="Yang S.P."/>
            <person name="Shah T."/>
            <person name="Saxena K.B."/>
            <person name="Michael T."/>
            <person name="McCombie W.R."/>
            <person name="Yang B."/>
            <person name="Zhang G."/>
            <person name="Yang H."/>
            <person name="Wang J."/>
            <person name="Spillane C."/>
            <person name="Cook D.R."/>
            <person name="May G.D."/>
            <person name="Xu X."/>
            <person name="Jackson S.A."/>
        </authorList>
    </citation>
    <scope>NUCLEOTIDE SEQUENCE [LARGE SCALE GENOMIC DNA]</scope>
</reference>
<dbReference type="InterPro" id="IPR019557">
    <property type="entry name" value="AminoTfrase-like_pln_mobile"/>
</dbReference>
<feature type="domain" description="Aminotransferase-like plant mobile" evidence="2">
    <location>
        <begin position="50"/>
        <end position="277"/>
    </location>
</feature>
<dbReference type="PANTHER" id="PTHR34835">
    <property type="entry name" value="OS07G0283600 PROTEIN-RELATED"/>
    <property type="match status" value="1"/>
</dbReference>
<feature type="coiled-coil region" evidence="1">
    <location>
        <begin position="510"/>
        <end position="575"/>
    </location>
</feature>
<evidence type="ECO:0000259" key="2">
    <source>
        <dbReference type="Pfam" id="PF10536"/>
    </source>
</evidence>
<accession>A0A151S0N2</accession>
<evidence type="ECO:0000313" key="3">
    <source>
        <dbReference type="EMBL" id="KYP48381.1"/>
    </source>
</evidence>
<keyword evidence="4" id="KW-1185">Reference proteome</keyword>
<gene>
    <name evidence="3" type="ORF">KK1_029912</name>
</gene>
<dbReference type="AlphaFoldDB" id="A0A151S0N2"/>
<proteinExistence type="predicted"/>
<protein>
    <submittedName>
        <fullName evidence="3">Serine/threonine protein phosphatase 7 long form isogeny</fullName>
    </submittedName>
</protein>
<dbReference type="Proteomes" id="UP000075243">
    <property type="component" value="Unassembled WGS sequence"/>
</dbReference>